<dbReference type="EMBL" id="FMTM01000013">
    <property type="protein sequence ID" value="SCW84767.1"/>
    <property type="molecule type" value="Genomic_DNA"/>
</dbReference>
<evidence type="ECO:0000313" key="9">
    <source>
        <dbReference type="EMBL" id="SCW84767.1"/>
    </source>
</evidence>
<evidence type="ECO:0000256" key="1">
    <source>
        <dbReference type="ARBA" id="ARBA00004651"/>
    </source>
</evidence>
<feature type="transmembrane region" description="Helical" evidence="7">
    <location>
        <begin position="25"/>
        <end position="46"/>
    </location>
</feature>
<gene>
    <name evidence="9" type="ORF">SAMN02927900_05600</name>
</gene>
<evidence type="ECO:0000256" key="4">
    <source>
        <dbReference type="ARBA" id="ARBA00022692"/>
    </source>
</evidence>
<dbReference type="AlphaFoldDB" id="A0A1G4TU32"/>
<feature type="transmembrane region" description="Helical" evidence="7">
    <location>
        <begin position="157"/>
        <end position="175"/>
    </location>
</feature>
<accession>A0A1G4TU32</accession>
<name>A0A1G4TU32_9HYPH</name>
<dbReference type="GO" id="GO:0005886">
    <property type="term" value="C:plasma membrane"/>
    <property type="evidence" value="ECO:0007669"/>
    <property type="project" value="UniProtKB-SubCell"/>
</dbReference>
<feature type="transmembrane region" description="Helical" evidence="7">
    <location>
        <begin position="85"/>
        <end position="111"/>
    </location>
</feature>
<dbReference type="GO" id="GO:0055085">
    <property type="term" value="P:transmembrane transport"/>
    <property type="evidence" value="ECO:0007669"/>
    <property type="project" value="InterPro"/>
</dbReference>
<evidence type="ECO:0000259" key="8">
    <source>
        <dbReference type="PROSITE" id="PS50928"/>
    </source>
</evidence>
<dbReference type="InterPro" id="IPR000515">
    <property type="entry name" value="MetI-like"/>
</dbReference>
<proteinExistence type="inferred from homology"/>
<evidence type="ECO:0000256" key="5">
    <source>
        <dbReference type="ARBA" id="ARBA00022989"/>
    </source>
</evidence>
<reference evidence="9 10" key="1">
    <citation type="submission" date="2016-10" db="EMBL/GenBank/DDBJ databases">
        <authorList>
            <person name="de Groot N.N."/>
        </authorList>
    </citation>
    <scope>NUCLEOTIDE SEQUENCE [LARGE SCALE GENOMIC DNA]</scope>
    <source>
        <strain evidence="9 10">CGMCC 1.3401</strain>
    </source>
</reference>
<feature type="transmembrane region" description="Helical" evidence="7">
    <location>
        <begin position="254"/>
        <end position="275"/>
    </location>
</feature>
<feature type="domain" description="ABC transmembrane type-1" evidence="8">
    <location>
        <begin position="86"/>
        <end position="275"/>
    </location>
</feature>
<dbReference type="RefSeq" id="WP_092588022.1">
    <property type="nucleotide sequence ID" value="NZ_FMTM01000013.1"/>
</dbReference>
<dbReference type="InterPro" id="IPR035906">
    <property type="entry name" value="MetI-like_sf"/>
</dbReference>
<keyword evidence="9" id="KW-0762">Sugar transport</keyword>
<feature type="transmembrane region" description="Helical" evidence="7">
    <location>
        <begin position="123"/>
        <end position="145"/>
    </location>
</feature>
<comment type="similarity">
    <text evidence="7">Belongs to the binding-protein-dependent transport system permease family.</text>
</comment>
<keyword evidence="3" id="KW-1003">Cell membrane</keyword>
<dbReference type="Pfam" id="PF00528">
    <property type="entry name" value="BPD_transp_1"/>
    <property type="match status" value="1"/>
</dbReference>
<keyword evidence="2 7" id="KW-0813">Transport</keyword>
<evidence type="ECO:0000313" key="10">
    <source>
        <dbReference type="Proteomes" id="UP000199542"/>
    </source>
</evidence>
<protein>
    <submittedName>
        <fullName evidence="9">Multiple sugar transport system permease protein</fullName>
    </submittedName>
</protein>
<dbReference type="Proteomes" id="UP000199542">
    <property type="component" value="Unassembled WGS sequence"/>
</dbReference>
<sequence>MTIRQDPLHSHSVLRNRPLRRIGTAISYAALSLIALLFLFPFFWMVSNAVRSNAEVLAVPVRILPQEYQWGTFVEALVSLPFGTFLFNSFVVASGVTAIVIAVSCLSAYAFARLKFPGREGLLLAYLGTLMIPQVMLVIPLFLVVSKLGWVNTYHGMILPVAFGSFGTFLLRQFFLAIPKDLDEAAMIDGASRLRILVTIIVPLAMPAIGLLALFAFMGQWNSFLWPLIVTNGMEKATLPLGLTLFQTQQGTSWNYIMAGAAISMLPGIVLAIVLQKVIYRGITIGSGFGGR</sequence>
<evidence type="ECO:0000256" key="2">
    <source>
        <dbReference type="ARBA" id="ARBA00022448"/>
    </source>
</evidence>
<evidence type="ECO:0000256" key="3">
    <source>
        <dbReference type="ARBA" id="ARBA00022475"/>
    </source>
</evidence>
<dbReference type="CDD" id="cd06261">
    <property type="entry name" value="TM_PBP2"/>
    <property type="match status" value="1"/>
</dbReference>
<keyword evidence="5 7" id="KW-1133">Transmembrane helix</keyword>
<dbReference type="PANTHER" id="PTHR43744">
    <property type="entry name" value="ABC TRANSPORTER PERMEASE PROTEIN MG189-RELATED-RELATED"/>
    <property type="match status" value="1"/>
</dbReference>
<organism evidence="9 10">
    <name type="scientific">Rhizobium mongolense subsp. loessense</name>
    <dbReference type="NCBI Taxonomy" id="158890"/>
    <lineage>
        <taxon>Bacteria</taxon>
        <taxon>Pseudomonadati</taxon>
        <taxon>Pseudomonadota</taxon>
        <taxon>Alphaproteobacteria</taxon>
        <taxon>Hyphomicrobiales</taxon>
        <taxon>Rhizobiaceae</taxon>
        <taxon>Rhizobium/Agrobacterium group</taxon>
        <taxon>Rhizobium</taxon>
    </lineage>
</organism>
<evidence type="ECO:0000256" key="7">
    <source>
        <dbReference type="RuleBase" id="RU363032"/>
    </source>
</evidence>
<dbReference type="SUPFAM" id="SSF161098">
    <property type="entry name" value="MetI-like"/>
    <property type="match status" value="1"/>
</dbReference>
<keyword evidence="4 7" id="KW-0812">Transmembrane</keyword>
<comment type="subcellular location">
    <subcellularLocation>
        <location evidence="1 7">Cell membrane</location>
        <topology evidence="1 7">Multi-pass membrane protein</topology>
    </subcellularLocation>
</comment>
<evidence type="ECO:0000256" key="6">
    <source>
        <dbReference type="ARBA" id="ARBA00023136"/>
    </source>
</evidence>
<dbReference type="PANTHER" id="PTHR43744:SF12">
    <property type="entry name" value="ABC TRANSPORTER PERMEASE PROTEIN MG189-RELATED"/>
    <property type="match status" value="1"/>
</dbReference>
<keyword evidence="6 7" id="KW-0472">Membrane</keyword>
<dbReference type="Gene3D" id="1.10.3720.10">
    <property type="entry name" value="MetI-like"/>
    <property type="match status" value="1"/>
</dbReference>
<dbReference type="PROSITE" id="PS50928">
    <property type="entry name" value="ABC_TM1"/>
    <property type="match status" value="1"/>
</dbReference>
<feature type="transmembrane region" description="Helical" evidence="7">
    <location>
        <begin position="196"/>
        <end position="218"/>
    </location>
</feature>